<proteinExistence type="predicted"/>
<dbReference type="InterPro" id="IPR036028">
    <property type="entry name" value="SH3-like_dom_sf"/>
</dbReference>
<dbReference type="InterPro" id="IPR036860">
    <property type="entry name" value="SH2_dom_sf"/>
</dbReference>
<sequence length="182" mass="20306">MEAVALFSFTASEADEISFQKGDIIKVTEMDDDSCWVTAEIEGKRGYVPENYISLLPFPWFAGRVSRLEAEKRLCWQDPGVFLVRESESAPGEFSVSVRNLAWLAPSVTTPLRRQRACASCLVTSSTCWTARARGPGESAVEAAAPLRPYQIKGHHGRITDSQFVMSHLSYPVTELLMKQFQ</sequence>
<dbReference type="InterPro" id="IPR043539">
    <property type="entry name" value="Grb2-like"/>
</dbReference>
<dbReference type="SUPFAM" id="SSF50044">
    <property type="entry name" value="SH3-domain"/>
    <property type="match status" value="1"/>
</dbReference>
<evidence type="ECO:0000256" key="2">
    <source>
        <dbReference type="ARBA" id="ARBA00022999"/>
    </source>
</evidence>
<dbReference type="Gene3D" id="3.30.505.10">
    <property type="entry name" value="SH2 domain"/>
    <property type="match status" value="1"/>
</dbReference>
<evidence type="ECO:0008006" key="10">
    <source>
        <dbReference type="Google" id="ProtNLM"/>
    </source>
</evidence>
<accession>A0A3Q3W069</accession>
<dbReference type="PRINTS" id="PR00452">
    <property type="entry name" value="SH3DOMAIN"/>
</dbReference>
<evidence type="ECO:0000313" key="8">
    <source>
        <dbReference type="Ensembl" id="ENSMMOP00000004812.1"/>
    </source>
</evidence>
<dbReference type="InterPro" id="IPR001452">
    <property type="entry name" value="SH3_domain"/>
</dbReference>
<dbReference type="SMART" id="SM00326">
    <property type="entry name" value="SH3"/>
    <property type="match status" value="1"/>
</dbReference>
<evidence type="ECO:0000256" key="4">
    <source>
        <dbReference type="PROSITE-ProRule" id="PRU00191"/>
    </source>
</evidence>
<dbReference type="PRINTS" id="PR00401">
    <property type="entry name" value="SH2DOMAIN"/>
</dbReference>
<reference evidence="8" key="1">
    <citation type="submission" date="2025-08" db="UniProtKB">
        <authorList>
            <consortium name="Ensembl"/>
        </authorList>
    </citation>
    <scope>IDENTIFICATION</scope>
</reference>
<dbReference type="InterPro" id="IPR000980">
    <property type="entry name" value="SH2"/>
</dbReference>
<dbReference type="PROSITE" id="PS50001">
    <property type="entry name" value="SH2"/>
    <property type="match status" value="1"/>
</dbReference>
<evidence type="ECO:0000259" key="6">
    <source>
        <dbReference type="PROSITE" id="PS50001"/>
    </source>
</evidence>
<dbReference type="Pfam" id="PF00018">
    <property type="entry name" value="SH3_1"/>
    <property type="match status" value="1"/>
</dbReference>
<organism evidence="8 9">
    <name type="scientific">Mola mola</name>
    <name type="common">Ocean sunfish</name>
    <name type="synonym">Tetraodon mola</name>
    <dbReference type="NCBI Taxonomy" id="94237"/>
    <lineage>
        <taxon>Eukaryota</taxon>
        <taxon>Metazoa</taxon>
        <taxon>Chordata</taxon>
        <taxon>Craniata</taxon>
        <taxon>Vertebrata</taxon>
        <taxon>Euteleostomi</taxon>
        <taxon>Actinopterygii</taxon>
        <taxon>Neopterygii</taxon>
        <taxon>Teleostei</taxon>
        <taxon>Neoteleostei</taxon>
        <taxon>Acanthomorphata</taxon>
        <taxon>Eupercaria</taxon>
        <taxon>Tetraodontiformes</taxon>
        <taxon>Molidae</taxon>
        <taxon>Mola</taxon>
    </lineage>
</organism>
<reference evidence="8" key="2">
    <citation type="submission" date="2025-09" db="UniProtKB">
        <authorList>
            <consortium name="Ensembl"/>
        </authorList>
    </citation>
    <scope>IDENTIFICATION</scope>
</reference>
<feature type="domain" description="SH2" evidence="6">
    <location>
        <begin position="60"/>
        <end position="182"/>
    </location>
</feature>
<dbReference type="Proteomes" id="UP000261620">
    <property type="component" value="Unplaced"/>
</dbReference>
<feature type="domain" description="SH3" evidence="7">
    <location>
        <begin position="1"/>
        <end position="58"/>
    </location>
</feature>
<keyword evidence="2 4" id="KW-0727">SH2 domain</keyword>
<dbReference type="Ensembl" id="ENSMMOT00000004898.1">
    <property type="protein sequence ID" value="ENSMMOP00000004812.1"/>
    <property type="gene ID" value="ENSMMOG00000003669.1"/>
</dbReference>
<dbReference type="Pfam" id="PF00017">
    <property type="entry name" value="SH2"/>
    <property type="match status" value="1"/>
</dbReference>
<keyword evidence="3" id="KW-0449">Lipoprotein</keyword>
<keyword evidence="9" id="KW-1185">Reference proteome</keyword>
<keyword evidence="1 5" id="KW-0728">SH3 domain</keyword>
<dbReference type="Gene3D" id="2.30.30.40">
    <property type="entry name" value="SH3 Domains"/>
    <property type="match status" value="1"/>
</dbReference>
<dbReference type="PANTHER" id="PTHR46037">
    <property type="entry name" value="PROTEIN ENHANCER OF SEVENLESS 2B"/>
    <property type="match status" value="1"/>
</dbReference>
<evidence type="ECO:0000259" key="7">
    <source>
        <dbReference type="PROSITE" id="PS50002"/>
    </source>
</evidence>
<protein>
    <recommendedName>
        <fullName evidence="10">GRB2 related adaptor protein b</fullName>
    </recommendedName>
</protein>
<evidence type="ECO:0000256" key="3">
    <source>
        <dbReference type="ARBA" id="ARBA00023288"/>
    </source>
</evidence>
<evidence type="ECO:0000256" key="1">
    <source>
        <dbReference type="ARBA" id="ARBA00022443"/>
    </source>
</evidence>
<name>A0A3Q3W069_MOLML</name>
<evidence type="ECO:0000313" key="9">
    <source>
        <dbReference type="Proteomes" id="UP000261620"/>
    </source>
</evidence>
<evidence type="ECO:0000256" key="5">
    <source>
        <dbReference type="PROSITE-ProRule" id="PRU00192"/>
    </source>
</evidence>
<dbReference type="AlphaFoldDB" id="A0A3Q3W069"/>
<dbReference type="PROSITE" id="PS50002">
    <property type="entry name" value="SH3"/>
    <property type="match status" value="1"/>
</dbReference>